<evidence type="ECO:0000313" key="3">
    <source>
        <dbReference type="Proteomes" id="UP000001660"/>
    </source>
</evidence>
<protein>
    <recommendedName>
        <fullName evidence="1">TssC1 N-terminal domain-containing protein</fullName>
    </recommendedName>
</protein>
<name>D8PES4_9BACT</name>
<feature type="domain" description="TssC1 N-terminal" evidence="1">
    <location>
        <begin position="211"/>
        <end position="507"/>
    </location>
</feature>
<accession>D8PES4</accession>
<organism evidence="2 3">
    <name type="scientific">Nitrospira defluvii</name>
    <dbReference type="NCBI Taxonomy" id="330214"/>
    <lineage>
        <taxon>Bacteria</taxon>
        <taxon>Pseudomonadati</taxon>
        <taxon>Nitrospirota</taxon>
        <taxon>Nitrospiria</taxon>
        <taxon>Nitrospirales</taxon>
        <taxon>Nitrospiraceae</taxon>
        <taxon>Nitrospira</taxon>
    </lineage>
</organism>
<dbReference type="InterPro" id="IPR010269">
    <property type="entry name" value="T6SS_TssC-like"/>
</dbReference>
<evidence type="ECO:0000259" key="1">
    <source>
        <dbReference type="Pfam" id="PF05943"/>
    </source>
</evidence>
<dbReference type="InterPro" id="IPR044031">
    <property type="entry name" value="TssC1_N"/>
</dbReference>
<evidence type="ECO:0000313" key="2">
    <source>
        <dbReference type="EMBL" id="CBK41733.1"/>
    </source>
</evidence>
<dbReference type="EMBL" id="FP929003">
    <property type="protein sequence ID" value="CBK41733.1"/>
    <property type="molecule type" value="Genomic_DNA"/>
</dbReference>
<dbReference type="PANTHER" id="PTHR35565">
    <property type="entry name" value="CYTOPLASMIC PROTEIN-RELATED"/>
    <property type="match status" value="1"/>
</dbReference>
<keyword evidence="3" id="KW-1185">Reference proteome</keyword>
<dbReference type="eggNOG" id="COG3517">
    <property type="taxonomic scope" value="Bacteria"/>
</dbReference>
<sequence length="523" mass="58137">MTTPRATSSVDVILTAGEPRPVGRPAQDVPFRMLIMGNFSGRDSPLDRTAQRPPAAWHPMRVDRDNLQTIPDKLHVAIHSPLLGESAPSITLKFASLDDWHPDRLLHQIEPLRRLSDLRRRLTSPDTFSAAAAEVRGWTQPGQPKKARSVAVDTSPHQAALSGSPTSGLLDHILEQTPTAMRDLGPTEWQSYLQALIKPHLVPKEHPLTHELVAQVDEAMSQILRTVLHHPTFQELRTAWLGLSFLVDRLETDSPLQLYLLDVSKDELSADLLSGDDLYATRLYRLLVQETVRTPGAHPWAVVGGVYTFDRTSEDVQLLERIAHLAKEAGAPFLAAASPGMMGCSSFGATPDPDDWQNPAAHPEEQQQWERLRRVDQASYLGLSLPRFLLRLPFGRETEAISAFEFEEMAGIPDHDNYCWGNPIFAGLALLGQAFSEEGWQLRPGSVQDIDGLPLYVYQDETGGTVTKPCAEAWLTEQAAERLLEAGLMPLLSYKDQDRIRLVRFQSIASPLKPLEGRWSEAG</sequence>
<dbReference type="PANTHER" id="PTHR35565:SF1">
    <property type="entry name" value="TYPE VI SECRETION SYSTEM CONTRACTILE SHEATH LARGE SUBUNIT"/>
    <property type="match status" value="1"/>
</dbReference>
<dbReference type="InterPro" id="IPR008312">
    <property type="entry name" value="T6SS_TssB1"/>
</dbReference>
<dbReference type="AlphaFoldDB" id="D8PES4"/>
<dbReference type="STRING" id="330214.NIDE2011"/>
<gene>
    <name evidence="2" type="ORF">NIDE2011</name>
</gene>
<dbReference type="OrthoDB" id="9764000at2"/>
<dbReference type="Pfam" id="PF05591">
    <property type="entry name" value="T6SS_VipA"/>
    <property type="match status" value="1"/>
</dbReference>
<dbReference type="eggNOG" id="COG3516">
    <property type="taxonomic scope" value="Bacteria"/>
</dbReference>
<dbReference type="Pfam" id="PF05943">
    <property type="entry name" value="VipB"/>
    <property type="match status" value="1"/>
</dbReference>
<dbReference type="KEGG" id="nde:NIDE2011"/>
<dbReference type="Proteomes" id="UP000001660">
    <property type="component" value="Chromosome"/>
</dbReference>
<proteinExistence type="predicted"/>
<dbReference type="HOGENOM" id="CLU_026156_1_0_0"/>
<reference evidence="2 3" key="1">
    <citation type="journal article" date="2010" name="Proc. Natl. Acad. Sci. U.S.A.">
        <title>A Nitrospira metagenome illuminates the physiology and evolution of globally important nitrite-oxidizing bacteria.</title>
        <authorList>
            <person name="Lucker S."/>
            <person name="Wagner M."/>
            <person name="Maixner F."/>
            <person name="Pelletier E."/>
            <person name="Koch H."/>
            <person name="Vacherie B."/>
            <person name="Rattei T."/>
            <person name="Sinninghe Damste J."/>
            <person name="Spieck E."/>
            <person name="Le Paslier D."/>
            <person name="Daims H."/>
        </authorList>
    </citation>
    <scope>NUCLEOTIDE SEQUENCE [LARGE SCALE GENOMIC DNA]</scope>
</reference>